<dbReference type="OrthoDB" id="9948480at2759"/>
<gene>
    <name evidence="2" type="ORF">scyTo_0020106</name>
</gene>
<sequence>MRLKIIPTISQDTQENARMWNETRDSAEGLQQSEDLSKTQNLINLQFEKLLEKIEGFVKLNLKLKNERNQAVCNLKMQTTEIKNLEVSSECNRKLLLHLLSKNIHLRHDNQLKVNQLTVLIIELHQLKKAYQALSQSVDCPEGSLAADWINRLQLIKKTIDKIKTQQVKLKLLEEENKQLVQQSRCESLRNMEAKVLELKENVQAKTQRVRQPWVCTPKKWEDSSIVRKRATLQGKWEQAPQKLK</sequence>
<protein>
    <submittedName>
        <fullName evidence="2">Uncharacterized protein</fullName>
    </submittedName>
</protein>
<accession>A0A401PZH3</accession>
<reference evidence="2 3" key="1">
    <citation type="journal article" date="2018" name="Nat. Ecol. Evol.">
        <title>Shark genomes provide insights into elasmobranch evolution and the origin of vertebrates.</title>
        <authorList>
            <person name="Hara Y"/>
            <person name="Yamaguchi K"/>
            <person name="Onimaru K"/>
            <person name="Kadota M"/>
            <person name="Koyanagi M"/>
            <person name="Keeley SD"/>
            <person name="Tatsumi K"/>
            <person name="Tanaka K"/>
            <person name="Motone F"/>
            <person name="Kageyama Y"/>
            <person name="Nozu R"/>
            <person name="Adachi N"/>
            <person name="Nishimura O"/>
            <person name="Nakagawa R"/>
            <person name="Tanegashima C"/>
            <person name="Kiyatake I"/>
            <person name="Matsumoto R"/>
            <person name="Murakumo K"/>
            <person name="Nishida K"/>
            <person name="Terakita A"/>
            <person name="Kuratani S"/>
            <person name="Sato K"/>
            <person name="Hyodo S Kuraku.S."/>
        </authorList>
    </citation>
    <scope>NUCLEOTIDE SEQUENCE [LARGE SCALE GENOMIC DNA]</scope>
</reference>
<dbReference type="AlphaFoldDB" id="A0A401PZH3"/>
<dbReference type="EMBL" id="BFAA01015751">
    <property type="protein sequence ID" value="GCB78433.1"/>
    <property type="molecule type" value="Genomic_DNA"/>
</dbReference>
<proteinExistence type="predicted"/>
<name>A0A401PZH3_SCYTO</name>
<comment type="caution">
    <text evidence="2">The sequence shown here is derived from an EMBL/GenBank/DDBJ whole genome shotgun (WGS) entry which is preliminary data.</text>
</comment>
<dbReference type="Proteomes" id="UP000288216">
    <property type="component" value="Unassembled WGS sequence"/>
</dbReference>
<keyword evidence="1" id="KW-0175">Coiled coil</keyword>
<organism evidence="2 3">
    <name type="scientific">Scyliorhinus torazame</name>
    <name type="common">Cloudy catshark</name>
    <name type="synonym">Catulus torazame</name>
    <dbReference type="NCBI Taxonomy" id="75743"/>
    <lineage>
        <taxon>Eukaryota</taxon>
        <taxon>Metazoa</taxon>
        <taxon>Chordata</taxon>
        <taxon>Craniata</taxon>
        <taxon>Vertebrata</taxon>
        <taxon>Chondrichthyes</taxon>
        <taxon>Elasmobranchii</taxon>
        <taxon>Galeomorphii</taxon>
        <taxon>Galeoidea</taxon>
        <taxon>Carcharhiniformes</taxon>
        <taxon>Scyliorhinidae</taxon>
        <taxon>Scyliorhinus</taxon>
    </lineage>
</organism>
<evidence type="ECO:0000256" key="1">
    <source>
        <dbReference type="SAM" id="Coils"/>
    </source>
</evidence>
<keyword evidence="3" id="KW-1185">Reference proteome</keyword>
<evidence type="ECO:0000313" key="3">
    <source>
        <dbReference type="Proteomes" id="UP000288216"/>
    </source>
</evidence>
<feature type="coiled-coil region" evidence="1">
    <location>
        <begin position="156"/>
        <end position="209"/>
    </location>
</feature>
<evidence type="ECO:0000313" key="2">
    <source>
        <dbReference type="EMBL" id="GCB78433.1"/>
    </source>
</evidence>